<evidence type="ECO:0000313" key="1">
    <source>
        <dbReference type="EMBL" id="KAJ8121158.1"/>
    </source>
</evidence>
<gene>
    <name evidence="1" type="ORF">ONZ43_g2322</name>
</gene>
<reference evidence="1" key="1">
    <citation type="submission" date="2022-11" db="EMBL/GenBank/DDBJ databases">
        <title>Genome Sequence of Nemania bipapillata.</title>
        <authorList>
            <person name="Buettner E."/>
        </authorList>
    </citation>
    <scope>NUCLEOTIDE SEQUENCE</scope>
    <source>
        <strain evidence="1">CP14</strain>
    </source>
</reference>
<dbReference type="EMBL" id="JAPESX010000468">
    <property type="protein sequence ID" value="KAJ8121158.1"/>
    <property type="molecule type" value="Genomic_DNA"/>
</dbReference>
<comment type="caution">
    <text evidence="1">The sequence shown here is derived from an EMBL/GenBank/DDBJ whole genome shotgun (WGS) entry which is preliminary data.</text>
</comment>
<proteinExistence type="predicted"/>
<name>A0ACC2J132_9PEZI</name>
<accession>A0ACC2J132</accession>
<evidence type="ECO:0000313" key="2">
    <source>
        <dbReference type="Proteomes" id="UP001153334"/>
    </source>
</evidence>
<organism evidence="1 2">
    <name type="scientific">Nemania bipapillata</name>
    <dbReference type="NCBI Taxonomy" id="110536"/>
    <lineage>
        <taxon>Eukaryota</taxon>
        <taxon>Fungi</taxon>
        <taxon>Dikarya</taxon>
        <taxon>Ascomycota</taxon>
        <taxon>Pezizomycotina</taxon>
        <taxon>Sordariomycetes</taxon>
        <taxon>Xylariomycetidae</taxon>
        <taxon>Xylariales</taxon>
        <taxon>Xylariaceae</taxon>
        <taxon>Nemania</taxon>
    </lineage>
</organism>
<keyword evidence="2" id="KW-1185">Reference proteome</keyword>
<sequence>MESQKPLHRAAILIRENGGYHFDVQQIPVPEIQPLEVLISLSVSGVCGTDVSLAAGHVGPCCDILGHEGVGKIEKIGSGVDPSIAKIGDRVGVGWIQDVCGQCSCCRIPGGETRCVEELYSGRKRNGTFAEYCSVPARYLMVIPEDITIADELVAPILCGGVTAYKALKVCEAVRGEWVAILGAGGGVGALAVQYARAMGYRVLAIDVNIDMRDECLALGAEVFLNAQDDISSAVQKATGGLGAKAVIVTAGAKVAYQSAFKIVAYFGVIVCVGIPPLPESISFHPLDFIGTGVKLVGSLTGTRADTIEALRLVQKGVVTPKVQMTSLEDLSDAIQMVGKPGIKYVVRLQ</sequence>
<dbReference type="Proteomes" id="UP001153334">
    <property type="component" value="Unassembled WGS sequence"/>
</dbReference>
<protein>
    <submittedName>
        <fullName evidence="1">Uncharacterized protein</fullName>
    </submittedName>
</protein>